<dbReference type="EMBL" id="VFPH01000001">
    <property type="protein sequence ID" value="TQM43679.1"/>
    <property type="molecule type" value="Genomic_DNA"/>
</dbReference>
<dbReference type="RefSeq" id="WP_142097552.1">
    <property type="nucleotide sequence ID" value="NZ_VFPH01000001.1"/>
</dbReference>
<dbReference type="PANTHER" id="PTHR11360">
    <property type="entry name" value="MONOCARBOXYLATE TRANSPORTER"/>
    <property type="match status" value="1"/>
</dbReference>
<gene>
    <name evidence="7" type="ORF">FB388_1029</name>
</gene>
<dbReference type="OrthoDB" id="146345at2"/>
<evidence type="ECO:0000256" key="4">
    <source>
        <dbReference type="ARBA" id="ARBA00023136"/>
    </source>
</evidence>
<feature type="transmembrane region" description="Helical" evidence="5">
    <location>
        <begin position="120"/>
        <end position="142"/>
    </location>
</feature>
<keyword evidence="8" id="KW-1185">Reference proteome</keyword>
<feature type="transmembrane region" description="Helical" evidence="5">
    <location>
        <begin position="321"/>
        <end position="343"/>
    </location>
</feature>
<sequence length="417" mass="42203">MSATLHDPPDRTGPAALGPAGEIRRGWRALTAATVGIGTGVAVLPFYTNGLFIPELEAEFGWSRSQLSSLQLVGSTIIVLTAPLVGAVIDRYGVRIPSTLSLLALGAAYFLLAAGGASFAGYLLVFALMFLLAAASTPVSFTRAVNERFDRARGLALGVALGGAGLVAFLVPQLLGARIAEDWRSGYQVLGAAVLVGAVLVLLLMPRPTAARSTEPVRTAAPGIAPVLRTALFARLAAAFLTLALAVGGLTLHLVPMLRDAGVAPASAAGTAGLVGIAVIVGRVSVGLLVDRFFAPRVAAAVLTVAAAGYLALLLGGPGLAAAAALGVGLALGAEVDLIGYLTARYYGMARYGRLFGVFYAVFTLGVGASPLLMAWLRSATGGYGVALLVAVGLLAVAGALLATAPRFPAPGQEELP</sequence>
<comment type="subcellular location">
    <subcellularLocation>
        <location evidence="1">Cell membrane</location>
        <topology evidence="1">Multi-pass membrane protein</topology>
    </subcellularLocation>
</comment>
<accession>A0A543GC72</accession>
<dbReference type="Gene3D" id="1.20.1250.20">
    <property type="entry name" value="MFS general substrate transporter like domains"/>
    <property type="match status" value="2"/>
</dbReference>
<feature type="transmembrane region" description="Helical" evidence="5">
    <location>
        <begin position="68"/>
        <end position="89"/>
    </location>
</feature>
<dbReference type="InterPro" id="IPR050327">
    <property type="entry name" value="Proton-linked_MCT"/>
</dbReference>
<feature type="transmembrane region" description="Helical" evidence="5">
    <location>
        <begin position="96"/>
        <end position="114"/>
    </location>
</feature>
<dbReference type="Proteomes" id="UP000319818">
    <property type="component" value="Unassembled WGS sequence"/>
</dbReference>
<feature type="domain" description="Major facilitator superfamily (MFS) profile" evidence="6">
    <location>
        <begin position="26"/>
        <end position="411"/>
    </location>
</feature>
<keyword evidence="2 5" id="KW-0812">Transmembrane</keyword>
<dbReference type="InterPro" id="IPR020846">
    <property type="entry name" value="MFS_dom"/>
</dbReference>
<dbReference type="SUPFAM" id="SSF103473">
    <property type="entry name" value="MFS general substrate transporter"/>
    <property type="match status" value="1"/>
</dbReference>
<feature type="transmembrane region" description="Helical" evidence="5">
    <location>
        <begin position="187"/>
        <end position="205"/>
    </location>
</feature>
<feature type="transmembrane region" description="Helical" evidence="5">
    <location>
        <begin position="355"/>
        <end position="377"/>
    </location>
</feature>
<feature type="transmembrane region" description="Helical" evidence="5">
    <location>
        <begin position="261"/>
        <end position="282"/>
    </location>
</feature>
<evidence type="ECO:0000256" key="3">
    <source>
        <dbReference type="ARBA" id="ARBA00022989"/>
    </source>
</evidence>
<dbReference type="PROSITE" id="PS50850">
    <property type="entry name" value="MFS"/>
    <property type="match status" value="1"/>
</dbReference>
<dbReference type="InterPro" id="IPR036259">
    <property type="entry name" value="MFS_trans_sf"/>
</dbReference>
<evidence type="ECO:0000313" key="8">
    <source>
        <dbReference type="Proteomes" id="UP000319818"/>
    </source>
</evidence>
<evidence type="ECO:0000313" key="7">
    <source>
        <dbReference type="EMBL" id="TQM43679.1"/>
    </source>
</evidence>
<organism evidence="7 8">
    <name type="scientific">Pseudonocardia cypriaca</name>
    <dbReference type="NCBI Taxonomy" id="882449"/>
    <lineage>
        <taxon>Bacteria</taxon>
        <taxon>Bacillati</taxon>
        <taxon>Actinomycetota</taxon>
        <taxon>Actinomycetes</taxon>
        <taxon>Pseudonocardiales</taxon>
        <taxon>Pseudonocardiaceae</taxon>
        <taxon>Pseudonocardia</taxon>
    </lineage>
</organism>
<dbReference type="InterPro" id="IPR011701">
    <property type="entry name" value="MFS"/>
</dbReference>
<evidence type="ECO:0000259" key="6">
    <source>
        <dbReference type="PROSITE" id="PS50850"/>
    </source>
</evidence>
<feature type="transmembrane region" description="Helical" evidence="5">
    <location>
        <begin position="294"/>
        <end position="315"/>
    </location>
</feature>
<proteinExistence type="predicted"/>
<evidence type="ECO:0000256" key="1">
    <source>
        <dbReference type="ARBA" id="ARBA00004651"/>
    </source>
</evidence>
<dbReference type="Pfam" id="PF07690">
    <property type="entry name" value="MFS_1"/>
    <property type="match status" value="1"/>
</dbReference>
<feature type="transmembrane region" description="Helical" evidence="5">
    <location>
        <begin position="232"/>
        <end position="255"/>
    </location>
</feature>
<protein>
    <submittedName>
        <fullName evidence="7">Nitrate/nitrite transporter NarK</fullName>
    </submittedName>
</protein>
<dbReference type="GO" id="GO:0022857">
    <property type="term" value="F:transmembrane transporter activity"/>
    <property type="evidence" value="ECO:0007669"/>
    <property type="project" value="InterPro"/>
</dbReference>
<keyword evidence="4 5" id="KW-0472">Membrane</keyword>
<dbReference type="PANTHER" id="PTHR11360:SF290">
    <property type="entry name" value="MONOCARBOXYLATE MFS PERMEASE"/>
    <property type="match status" value="1"/>
</dbReference>
<dbReference type="GO" id="GO:0005886">
    <property type="term" value="C:plasma membrane"/>
    <property type="evidence" value="ECO:0007669"/>
    <property type="project" value="UniProtKB-SubCell"/>
</dbReference>
<name>A0A543GC72_9PSEU</name>
<feature type="transmembrane region" description="Helical" evidence="5">
    <location>
        <begin position="29"/>
        <end position="48"/>
    </location>
</feature>
<dbReference type="AlphaFoldDB" id="A0A543GC72"/>
<evidence type="ECO:0000256" key="5">
    <source>
        <dbReference type="SAM" id="Phobius"/>
    </source>
</evidence>
<evidence type="ECO:0000256" key="2">
    <source>
        <dbReference type="ARBA" id="ARBA00022692"/>
    </source>
</evidence>
<comment type="caution">
    <text evidence="7">The sequence shown here is derived from an EMBL/GenBank/DDBJ whole genome shotgun (WGS) entry which is preliminary data.</text>
</comment>
<reference evidence="7 8" key="1">
    <citation type="submission" date="2019-06" db="EMBL/GenBank/DDBJ databases">
        <title>Sequencing the genomes of 1000 actinobacteria strains.</title>
        <authorList>
            <person name="Klenk H.-P."/>
        </authorList>
    </citation>
    <scope>NUCLEOTIDE SEQUENCE [LARGE SCALE GENOMIC DNA]</scope>
    <source>
        <strain evidence="7 8">DSM 45511</strain>
    </source>
</reference>
<feature type="transmembrane region" description="Helical" evidence="5">
    <location>
        <begin position="154"/>
        <end position="175"/>
    </location>
</feature>
<feature type="transmembrane region" description="Helical" evidence="5">
    <location>
        <begin position="383"/>
        <end position="403"/>
    </location>
</feature>
<keyword evidence="3 5" id="KW-1133">Transmembrane helix</keyword>